<evidence type="ECO:0000256" key="5">
    <source>
        <dbReference type="ARBA" id="ARBA00047754"/>
    </source>
</evidence>
<evidence type="ECO:0000256" key="3">
    <source>
        <dbReference type="ARBA" id="ARBA00022634"/>
    </source>
</evidence>
<accession>A0ABS4F095</accession>
<dbReference type="InterPro" id="IPR023806">
    <property type="entry name" value="CHP03905"/>
</dbReference>
<dbReference type="EC" id="1.17.4.1" evidence="2"/>
<evidence type="ECO:0000256" key="1">
    <source>
        <dbReference type="ARBA" id="ARBA00007405"/>
    </source>
</evidence>
<comment type="caution">
    <text evidence="7">The sequence shown here is derived from an EMBL/GenBank/DDBJ whole genome shotgun (WGS) entry which is preliminary data.</text>
</comment>
<evidence type="ECO:0000313" key="8">
    <source>
        <dbReference type="Proteomes" id="UP000783390"/>
    </source>
</evidence>
<name>A0ABS4F095_9CLOT</name>
<protein>
    <recommendedName>
        <fullName evidence="2">ribonucleoside-diphosphate reductase</fullName>
        <ecNumber evidence="2">1.17.4.1</ecNumber>
    </recommendedName>
</protein>
<proteinExistence type="inferred from homology"/>
<evidence type="ECO:0000256" key="4">
    <source>
        <dbReference type="ARBA" id="ARBA00022741"/>
    </source>
</evidence>
<keyword evidence="4" id="KW-0547">Nucleotide-binding</keyword>
<sequence length="83" mass="9124">MYTYKTSGVCSTEIHLDVENNIIKSVEFIKGCPGNLFGISKLVEGMDVDEAISRLQGIKCGSKDTSCPDQLSKALREIKNKNL</sequence>
<dbReference type="Proteomes" id="UP000783390">
    <property type="component" value="Unassembled WGS sequence"/>
</dbReference>
<feature type="domain" description="TSCPD" evidence="6">
    <location>
        <begin position="3"/>
        <end position="78"/>
    </location>
</feature>
<dbReference type="InterPro" id="IPR024434">
    <property type="entry name" value="TSCPD_dom"/>
</dbReference>
<dbReference type="EMBL" id="JAGGJZ010000003">
    <property type="protein sequence ID" value="MBP1889666.1"/>
    <property type="molecule type" value="Genomic_DNA"/>
</dbReference>
<dbReference type="RefSeq" id="WP_209796526.1">
    <property type="nucleotide sequence ID" value="NZ_JAGGJZ010000003.1"/>
</dbReference>
<keyword evidence="3" id="KW-0237">DNA synthesis</keyword>
<gene>
    <name evidence="7" type="ORF">J2Z53_001249</name>
</gene>
<dbReference type="Pfam" id="PF12637">
    <property type="entry name" value="TSCPD"/>
    <property type="match status" value="1"/>
</dbReference>
<evidence type="ECO:0000259" key="6">
    <source>
        <dbReference type="Pfam" id="PF12637"/>
    </source>
</evidence>
<organism evidence="7 8">
    <name type="scientific">Clostridium moniliforme</name>
    <dbReference type="NCBI Taxonomy" id="39489"/>
    <lineage>
        <taxon>Bacteria</taxon>
        <taxon>Bacillati</taxon>
        <taxon>Bacillota</taxon>
        <taxon>Clostridia</taxon>
        <taxon>Eubacteriales</taxon>
        <taxon>Clostridiaceae</taxon>
        <taxon>Clostridium</taxon>
    </lineage>
</organism>
<comment type="catalytic activity">
    <reaction evidence="5">
        <text>a 2'-deoxyribonucleoside 5'-diphosphate + [thioredoxin]-disulfide + H2O = a ribonucleoside 5'-diphosphate + [thioredoxin]-dithiol</text>
        <dbReference type="Rhea" id="RHEA:23252"/>
        <dbReference type="Rhea" id="RHEA-COMP:10698"/>
        <dbReference type="Rhea" id="RHEA-COMP:10700"/>
        <dbReference type="ChEBI" id="CHEBI:15377"/>
        <dbReference type="ChEBI" id="CHEBI:29950"/>
        <dbReference type="ChEBI" id="CHEBI:50058"/>
        <dbReference type="ChEBI" id="CHEBI:57930"/>
        <dbReference type="ChEBI" id="CHEBI:73316"/>
        <dbReference type="EC" id="1.17.4.1"/>
    </reaction>
</comment>
<dbReference type="NCBIfam" id="TIGR03905">
    <property type="entry name" value="TIGR03905_4_Cys"/>
    <property type="match status" value="1"/>
</dbReference>
<evidence type="ECO:0000313" key="7">
    <source>
        <dbReference type="EMBL" id="MBP1889666.1"/>
    </source>
</evidence>
<keyword evidence="8" id="KW-1185">Reference proteome</keyword>
<evidence type="ECO:0000256" key="2">
    <source>
        <dbReference type="ARBA" id="ARBA00012274"/>
    </source>
</evidence>
<reference evidence="7 8" key="1">
    <citation type="submission" date="2021-03" db="EMBL/GenBank/DDBJ databases">
        <title>Genomic Encyclopedia of Type Strains, Phase IV (KMG-IV): sequencing the most valuable type-strain genomes for metagenomic binning, comparative biology and taxonomic classification.</title>
        <authorList>
            <person name="Goeker M."/>
        </authorList>
    </citation>
    <scope>NUCLEOTIDE SEQUENCE [LARGE SCALE GENOMIC DNA]</scope>
    <source>
        <strain evidence="7 8">DSM 3984</strain>
    </source>
</reference>
<comment type="similarity">
    <text evidence="1">Belongs to the ribonucleoside diphosphate reductase class-2 family.</text>
</comment>